<evidence type="ECO:0000256" key="1">
    <source>
        <dbReference type="SAM" id="MobiDB-lite"/>
    </source>
</evidence>
<dbReference type="EMBL" id="SIUB01000009">
    <property type="protein sequence ID" value="TBN47930.1"/>
    <property type="molecule type" value="Genomic_DNA"/>
</dbReference>
<evidence type="ECO:0000313" key="2">
    <source>
        <dbReference type="EMBL" id="TBN47930.1"/>
    </source>
</evidence>
<sequence>MNPPAPISDHDYEAIAEAVMETERGRWFLAEFARRNRTADTTQVLSALEEIERRLAVRAPAENETFADLLRHVASRAALLREALESGPDETRAARALRHLDRLESLVALASPREDQPAELMAPSSSHAKASKPPEPIDAAPSAAPLLERPALPEANVLVAPEPIAEFDQVTAALAEMLEETPVLRETPAIVQDPPPPVDYKPLVPAVAKLPEAEPPLRPVEARPAGREFRPAPKIDPVEPPLSTRSGPDLLGSLSAAERAMLFA</sequence>
<feature type="compositionally biased region" description="Basic and acidic residues" evidence="1">
    <location>
        <begin position="220"/>
        <end position="237"/>
    </location>
</feature>
<dbReference type="AlphaFoldDB" id="A0A4Q9GDT3"/>
<protein>
    <submittedName>
        <fullName evidence="2">Uncharacterized protein</fullName>
    </submittedName>
</protein>
<accession>A0A4Q9GDT3</accession>
<feature type="region of interest" description="Disordered" evidence="1">
    <location>
        <begin position="109"/>
        <end position="141"/>
    </location>
</feature>
<gene>
    <name evidence="2" type="ORF">EYR15_15025</name>
</gene>
<dbReference type="Proteomes" id="UP000291613">
    <property type="component" value="Unassembled WGS sequence"/>
</dbReference>
<proteinExistence type="predicted"/>
<dbReference type="RefSeq" id="WP_131004389.1">
    <property type="nucleotide sequence ID" value="NZ_JBHSZR010000008.1"/>
</dbReference>
<evidence type="ECO:0000313" key="3">
    <source>
        <dbReference type="Proteomes" id="UP000291613"/>
    </source>
</evidence>
<name>A0A4Q9GDT3_9HYPH</name>
<comment type="caution">
    <text evidence="2">The sequence shown here is derived from an EMBL/GenBank/DDBJ whole genome shotgun (WGS) entry which is preliminary data.</text>
</comment>
<reference evidence="2 3" key="1">
    <citation type="submission" date="2019-02" db="EMBL/GenBank/DDBJ databases">
        <title>Hansschlegelia quercus sp. nov., a novel methylotrophic bacterium from buds of oak (Quercus robur L.).</title>
        <authorList>
            <person name="Agafonova N.V."/>
            <person name="Kaparullina E.N."/>
            <person name="Grouzdev D.S."/>
            <person name="Doronina N.V."/>
        </authorList>
    </citation>
    <scope>NUCLEOTIDE SEQUENCE [LARGE SCALE GENOMIC DNA]</scope>
    <source>
        <strain evidence="2 3">Dub</strain>
    </source>
</reference>
<dbReference type="OrthoDB" id="7269965at2"/>
<feature type="region of interest" description="Disordered" evidence="1">
    <location>
        <begin position="213"/>
        <end position="251"/>
    </location>
</feature>
<organism evidence="2 3">
    <name type="scientific">Hansschlegelia quercus</name>
    <dbReference type="NCBI Taxonomy" id="2528245"/>
    <lineage>
        <taxon>Bacteria</taxon>
        <taxon>Pseudomonadati</taxon>
        <taxon>Pseudomonadota</taxon>
        <taxon>Alphaproteobacteria</taxon>
        <taxon>Hyphomicrobiales</taxon>
        <taxon>Methylopilaceae</taxon>
        <taxon>Hansschlegelia</taxon>
    </lineage>
</organism>
<keyword evidence="3" id="KW-1185">Reference proteome</keyword>